<evidence type="ECO:0000256" key="6">
    <source>
        <dbReference type="RuleBase" id="RU000659"/>
    </source>
</evidence>
<comment type="similarity">
    <text evidence="1 6">Belongs to the universal ribosomal protein uL1 family.</text>
</comment>
<dbReference type="EMBL" id="PEUM01000016">
    <property type="protein sequence ID" value="PIV25640.1"/>
    <property type="molecule type" value="Genomic_DNA"/>
</dbReference>
<dbReference type="PANTHER" id="PTHR36427:SF3">
    <property type="entry name" value="LARGE RIBOSOMAL SUBUNIT PROTEIN UL1M"/>
    <property type="match status" value="1"/>
</dbReference>
<accession>A0A2M7CJ48</accession>
<dbReference type="GO" id="GO:0003735">
    <property type="term" value="F:structural constituent of ribosome"/>
    <property type="evidence" value="ECO:0007669"/>
    <property type="project" value="InterPro"/>
</dbReference>
<dbReference type="GO" id="GO:0006412">
    <property type="term" value="P:translation"/>
    <property type="evidence" value="ECO:0007669"/>
    <property type="project" value="InterPro"/>
</dbReference>
<organism evidence="7 8">
    <name type="scientific">Candidatus Berkelbacteria bacterium CG03_land_8_20_14_0_80_40_36</name>
    <dbReference type="NCBI Taxonomy" id="1974509"/>
    <lineage>
        <taxon>Bacteria</taxon>
        <taxon>Candidatus Berkelbacteria</taxon>
    </lineage>
</organism>
<name>A0A2M7CJ48_9BACT</name>
<keyword evidence="2" id="KW-0678">Repressor</keyword>
<dbReference type="Gene3D" id="3.40.50.790">
    <property type="match status" value="1"/>
</dbReference>
<dbReference type="GO" id="GO:0003723">
    <property type="term" value="F:RNA binding"/>
    <property type="evidence" value="ECO:0007669"/>
    <property type="project" value="InterPro"/>
</dbReference>
<dbReference type="PANTHER" id="PTHR36427">
    <property type="entry name" value="54S RIBOSOMAL PROTEIN L1, MITOCHONDRIAL"/>
    <property type="match status" value="1"/>
</dbReference>
<evidence type="ECO:0000256" key="4">
    <source>
        <dbReference type="ARBA" id="ARBA00022980"/>
    </source>
</evidence>
<evidence type="ECO:0000313" key="7">
    <source>
        <dbReference type="EMBL" id="PIV25640.1"/>
    </source>
</evidence>
<dbReference type="Proteomes" id="UP000229966">
    <property type="component" value="Unassembled WGS sequence"/>
</dbReference>
<keyword evidence="5 6" id="KW-0687">Ribonucleoprotein</keyword>
<gene>
    <name evidence="7" type="ORF">COS38_00555</name>
</gene>
<reference evidence="8" key="1">
    <citation type="submission" date="2017-09" db="EMBL/GenBank/DDBJ databases">
        <title>Depth-based differentiation of microbial function through sediment-hosted aquifers and enrichment of novel symbionts in the deep terrestrial subsurface.</title>
        <authorList>
            <person name="Probst A.J."/>
            <person name="Ladd B."/>
            <person name="Jarett J.K."/>
            <person name="Geller-Mcgrath D.E."/>
            <person name="Sieber C.M.K."/>
            <person name="Emerson J.B."/>
            <person name="Anantharaman K."/>
            <person name="Thomas B.C."/>
            <person name="Malmstrom R."/>
            <person name="Stieglmeier M."/>
            <person name="Klingl A."/>
            <person name="Woyke T."/>
            <person name="Ryan C.M."/>
            <person name="Banfield J.F."/>
        </authorList>
    </citation>
    <scope>NUCLEOTIDE SEQUENCE [LARGE SCALE GENOMIC DNA]</scope>
</reference>
<comment type="caution">
    <text evidence="7">The sequence shown here is derived from an EMBL/GenBank/DDBJ whole genome shotgun (WGS) entry which is preliminary data.</text>
</comment>
<evidence type="ECO:0000256" key="2">
    <source>
        <dbReference type="ARBA" id="ARBA00022491"/>
    </source>
</evidence>
<dbReference type="GO" id="GO:0015934">
    <property type="term" value="C:large ribosomal subunit"/>
    <property type="evidence" value="ECO:0007669"/>
    <property type="project" value="InterPro"/>
</dbReference>
<dbReference type="Pfam" id="PF00687">
    <property type="entry name" value="Ribosomal_L1"/>
    <property type="match status" value="1"/>
</dbReference>
<dbReference type="AlphaFoldDB" id="A0A2M7CJ48"/>
<evidence type="ECO:0000256" key="3">
    <source>
        <dbReference type="ARBA" id="ARBA00022845"/>
    </source>
</evidence>
<keyword evidence="4 6" id="KW-0689">Ribosomal protein</keyword>
<sequence>MKKEKKDTGKSVASIEETMRLLDEKMAESSSEKKTEKVEVKKVVKSAKSKYKKVRSHRYVNLKKYTERKELVIGEAVKQAKALASAKFDETLEIHIKLIIKKGDNPFRETIVMPGGLVKKPRVAILTAEKIEEIKKGKIDFDTAIARPEMMGKIAEVARILGPKGLMPNPKLGTITENLEEVKQKLENSIKEIKADSRGIIHASIGKVSWDDKKIIGNAEAILGKINRVKIEKVIVSSTMGVGIRVKI</sequence>
<evidence type="ECO:0000313" key="8">
    <source>
        <dbReference type="Proteomes" id="UP000229966"/>
    </source>
</evidence>
<keyword evidence="3" id="KW-0810">Translation regulation</keyword>
<protein>
    <recommendedName>
        <fullName evidence="6">Ribosomal protein</fullName>
    </recommendedName>
</protein>
<dbReference type="GO" id="GO:0006417">
    <property type="term" value="P:regulation of translation"/>
    <property type="evidence" value="ECO:0007669"/>
    <property type="project" value="UniProtKB-KW"/>
</dbReference>
<dbReference type="InterPro" id="IPR023673">
    <property type="entry name" value="Ribosomal_uL1_CS"/>
</dbReference>
<dbReference type="InterPro" id="IPR023674">
    <property type="entry name" value="Ribosomal_uL1-like"/>
</dbReference>
<dbReference type="InterPro" id="IPR016095">
    <property type="entry name" value="Ribosomal_uL1_3-a/b-sand"/>
</dbReference>
<dbReference type="Gene3D" id="3.30.190.20">
    <property type="match status" value="1"/>
</dbReference>
<dbReference type="InterPro" id="IPR028364">
    <property type="entry name" value="Ribosomal_uL1/biogenesis"/>
</dbReference>
<dbReference type="PROSITE" id="PS01199">
    <property type="entry name" value="RIBOSOMAL_L1"/>
    <property type="match status" value="1"/>
</dbReference>
<dbReference type="SUPFAM" id="SSF56808">
    <property type="entry name" value="Ribosomal protein L1"/>
    <property type="match status" value="1"/>
</dbReference>
<evidence type="ECO:0000256" key="1">
    <source>
        <dbReference type="ARBA" id="ARBA00010531"/>
    </source>
</evidence>
<evidence type="ECO:0000256" key="5">
    <source>
        <dbReference type="ARBA" id="ARBA00023274"/>
    </source>
</evidence>
<dbReference type="CDD" id="cd00403">
    <property type="entry name" value="Ribosomal_L1"/>
    <property type="match status" value="1"/>
</dbReference>
<proteinExistence type="inferred from homology"/>